<gene>
    <name evidence="2" type="ORF">SAMN04489732_11022</name>
</gene>
<feature type="domain" description="Carboxymuconolactone decarboxylase-like" evidence="1">
    <location>
        <begin position="57"/>
        <end position="124"/>
    </location>
</feature>
<name>A0A1H8XZZ5_9PSEU</name>
<dbReference type="Proteomes" id="UP000198582">
    <property type="component" value="Unassembled WGS sequence"/>
</dbReference>
<accession>A0A1H8XZZ5</accession>
<keyword evidence="2" id="KW-0560">Oxidoreductase</keyword>
<dbReference type="GO" id="GO:0051920">
    <property type="term" value="F:peroxiredoxin activity"/>
    <property type="evidence" value="ECO:0007669"/>
    <property type="project" value="InterPro"/>
</dbReference>
<protein>
    <submittedName>
        <fullName evidence="2">Alkylhydroperoxidase AhpD family core domain-containing protein</fullName>
    </submittedName>
</protein>
<proteinExistence type="predicted"/>
<dbReference type="InterPro" id="IPR003779">
    <property type="entry name" value="CMD-like"/>
</dbReference>
<evidence type="ECO:0000313" key="3">
    <source>
        <dbReference type="Proteomes" id="UP000198582"/>
    </source>
</evidence>
<dbReference type="PANTHER" id="PTHR34846:SF10">
    <property type="entry name" value="CYTOPLASMIC PROTEIN"/>
    <property type="match status" value="1"/>
</dbReference>
<reference evidence="2 3" key="1">
    <citation type="submission" date="2016-10" db="EMBL/GenBank/DDBJ databases">
        <authorList>
            <person name="de Groot N.N."/>
        </authorList>
    </citation>
    <scope>NUCLEOTIDE SEQUENCE [LARGE SCALE GENOMIC DNA]</scope>
    <source>
        <strain evidence="2 3">DSM 44993</strain>
    </source>
</reference>
<dbReference type="Gene3D" id="1.20.1290.10">
    <property type="entry name" value="AhpD-like"/>
    <property type="match status" value="1"/>
</dbReference>
<keyword evidence="2" id="KW-0575">Peroxidase</keyword>
<dbReference type="Pfam" id="PF02627">
    <property type="entry name" value="CMD"/>
    <property type="match status" value="1"/>
</dbReference>
<evidence type="ECO:0000259" key="1">
    <source>
        <dbReference type="Pfam" id="PF02627"/>
    </source>
</evidence>
<dbReference type="EMBL" id="FOEF01000010">
    <property type="protein sequence ID" value="SEP45323.1"/>
    <property type="molecule type" value="Genomic_DNA"/>
</dbReference>
<dbReference type="STRING" id="394193.SAMN04489732_11022"/>
<dbReference type="OrthoDB" id="657225at2"/>
<dbReference type="RefSeq" id="WP_091619229.1">
    <property type="nucleotide sequence ID" value="NZ_FOEF01000010.1"/>
</dbReference>
<organism evidence="2 3">
    <name type="scientific">Amycolatopsis saalfeldensis</name>
    <dbReference type="NCBI Taxonomy" id="394193"/>
    <lineage>
        <taxon>Bacteria</taxon>
        <taxon>Bacillati</taxon>
        <taxon>Actinomycetota</taxon>
        <taxon>Actinomycetes</taxon>
        <taxon>Pseudonocardiales</taxon>
        <taxon>Pseudonocardiaceae</taxon>
        <taxon>Amycolatopsis</taxon>
    </lineage>
</organism>
<dbReference type="SUPFAM" id="SSF69118">
    <property type="entry name" value="AhpD-like"/>
    <property type="match status" value="1"/>
</dbReference>
<dbReference type="PANTHER" id="PTHR34846">
    <property type="entry name" value="4-CARBOXYMUCONOLACTONE DECARBOXYLASE FAMILY PROTEIN (AFU_ORTHOLOGUE AFUA_6G11590)"/>
    <property type="match status" value="1"/>
</dbReference>
<evidence type="ECO:0000313" key="2">
    <source>
        <dbReference type="EMBL" id="SEP45323.1"/>
    </source>
</evidence>
<sequence>MSRIPAKRTTEAGPLLKLMYRIAGRRYGAVPAPMAVVAHHPKLLRASVLHELLAEKASKRLPANVRELAVYRVATSIGCSWCVDFGTMLQLHEGLDIDRLKHIDDYADSPAFSRPERLALAYADAMTGAQVTVTDEQVAELEAEFGRDGVVELTYQIGLENSRARVNSALGIVDQGFTSGDACRVPLP</sequence>
<dbReference type="AlphaFoldDB" id="A0A1H8XZZ5"/>
<keyword evidence="3" id="KW-1185">Reference proteome</keyword>
<dbReference type="InterPro" id="IPR029032">
    <property type="entry name" value="AhpD-like"/>
</dbReference>